<dbReference type="Proteomes" id="UP000000763">
    <property type="component" value="Chromosome 9"/>
</dbReference>
<evidence type="ECO:0000313" key="2">
    <source>
        <dbReference type="Proteomes" id="UP000000763"/>
    </source>
</evidence>
<reference evidence="2" key="2">
    <citation type="journal article" date="2008" name="Nucleic Acids Res.">
        <title>The rice annotation project database (RAP-DB): 2008 update.</title>
        <authorList>
            <consortium name="The rice annotation project (RAP)"/>
        </authorList>
    </citation>
    <scope>GENOME REANNOTATION</scope>
    <source>
        <strain evidence="2">cv. Nipponbare</strain>
    </source>
</reference>
<name>Q67TP5_ORYSJ</name>
<dbReference type="EMBL" id="AP006057">
    <property type="protein sequence ID" value="BAD38476.1"/>
    <property type="molecule type" value="Genomic_DNA"/>
</dbReference>
<sequence>MIDAEPLILNRSIPITLDRHWQLASGITCGATSPRARKEKFRSHLVRRLALLLLDSDGRRSEGNTRTATGPGKMPIIRLSSHRHHIGAALPWVHPVVSRAAYVTRTTRTRAARSVHRFARGHHLFPARPGRHVR</sequence>
<gene>
    <name evidence="1" type="primary">B1342C04.46</name>
</gene>
<dbReference type="AlphaFoldDB" id="Q67TP5"/>
<protein>
    <submittedName>
        <fullName evidence="1">Uncharacterized protein</fullName>
    </submittedName>
</protein>
<accession>Q67TP5</accession>
<evidence type="ECO:0000313" key="1">
    <source>
        <dbReference type="EMBL" id="BAD38476.1"/>
    </source>
</evidence>
<organism evidence="1 2">
    <name type="scientific">Oryza sativa subsp. japonica</name>
    <name type="common">Rice</name>
    <dbReference type="NCBI Taxonomy" id="39947"/>
    <lineage>
        <taxon>Eukaryota</taxon>
        <taxon>Viridiplantae</taxon>
        <taxon>Streptophyta</taxon>
        <taxon>Embryophyta</taxon>
        <taxon>Tracheophyta</taxon>
        <taxon>Spermatophyta</taxon>
        <taxon>Magnoliopsida</taxon>
        <taxon>Liliopsida</taxon>
        <taxon>Poales</taxon>
        <taxon>Poaceae</taxon>
        <taxon>BOP clade</taxon>
        <taxon>Oryzoideae</taxon>
        <taxon>Oryzeae</taxon>
        <taxon>Oryzinae</taxon>
        <taxon>Oryza</taxon>
        <taxon>Oryza sativa</taxon>
    </lineage>
</organism>
<proteinExistence type="predicted"/>
<reference evidence="2" key="1">
    <citation type="journal article" date="2005" name="Nature">
        <title>The map-based sequence of the rice genome.</title>
        <authorList>
            <consortium name="International rice genome sequencing project (IRGSP)"/>
            <person name="Matsumoto T."/>
            <person name="Wu J."/>
            <person name="Kanamori H."/>
            <person name="Katayose Y."/>
            <person name="Fujisawa M."/>
            <person name="Namiki N."/>
            <person name="Mizuno H."/>
            <person name="Yamamoto K."/>
            <person name="Antonio B.A."/>
            <person name="Baba T."/>
            <person name="Sakata K."/>
            <person name="Nagamura Y."/>
            <person name="Aoki H."/>
            <person name="Arikawa K."/>
            <person name="Arita K."/>
            <person name="Bito T."/>
            <person name="Chiden Y."/>
            <person name="Fujitsuka N."/>
            <person name="Fukunaka R."/>
            <person name="Hamada M."/>
            <person name="Harada C."/>
            <person name="Hayashi A."/>
            <person name="Hijishita S."/>
            <person name="Honda M."/>
            <person name="Hosokawa S."/>
            <person name="Ichikawa Y."/>
            <person name="Idonuma A."/>
            <person name="Iijima M."/>
            <person name="Ikeda M."/>
            <person name="Ikeno M."/>
            <person name="Ito K."/>
            <person name="Ito S."/>
            <person name="Ito T."/>
            <person name="Ito Y."/>
            <person name="Ito Y."/>
            <person name="Iwabuchi A."/>
            <person name="Kamiya K."/>
            <person name="Karasawa W."/>
            <person name="Kurita K."/>
            <person name="Katagiri S."/>
            <person name="Kikuta A."/>
            <person name="Kobayashi H."/>
            <person name="Kobayashi N."/>
            <person name="Machita K."/>
            <person name="Maehara T."/>
            <person name="Masukawa M."/>
            <person name="Mizubayashi T."/>
            <person name="Mukai Y."/>
            <person name="Nagasaki H."/>
            <person name="Nagata Y."/>
            <person name="Naito S."/>
            <person name="Nakashima M."/>
            <person name="Nakama Y."/>
            <person name="Nakamichi Y."/>
            <person name="Nakamura M."/>
            <person name="Meguro A."/>
            <person name="Negishi M."/>
            <person name="Ohta I."/>
            <person name="Ohta T."/>
            <person name="Okamoto M."/>
            <person name="Ono N."/>
            <person name="Saji S."/>
            <person name="Sakaguchi M."/>
            <person name="Sakai K."/>
            <person name="Shibata M."/>
            <person name="Shimokawa T."/>
            <person name="Song J."/>
            <person name="Takazaki Y."/>
            <person name="Terasawa K."/>
            <person name="Tsugane M."/>
            <person name="Tsuji K."/>
            <person name="Ueda S."/>
            <person name="Waki K."/>
            <person name="Yamagata H."/>
            <person name="Yamamoto M."/>
            <person name="Yamamoto S."/>
            <person name="Yamane H."/>
            <person name="Yoshiki S."/>
            <person name="Yoshihara R."/>
            <person name="Yukawa K."/>
            <person name="Zhong H."/>
            <person name="Yano M."/>
            <person name="Yuan Q."/>
            <person name="Ouyang S."/>
            <person name="Liu J."/>
            <person name="Jones K.M."/>
            <person name="Gansberger K."/>
            <person name="Moffat K."/>
            <person name="Hill J."/>
            <person name="Bera J."/>
            <person name="Fadrosh D."/>
            <person name="Jin S."/>
            <person name="Johri S."/>
            <person name="Kim M."/>
            <person name="Overton L."/>
            <person name="Reardon M."/>
            <person name="Tsitrin T."/>
            <person name="Vuong H."/>
            <person name="Weaver B."/>
            <person name="Ciecko A."/>
            <person name="Tallon L."/>
            <person name="Jackson J."/>
            <person name="Pai G."/>
            <person name="Aken S.V."/>
            <person name="Utterback T."/>
            <person name="Reidmuller S."/>
            <person name="Feldblyum T."/>
            <person name="Hsiao J."/>
            <person name="Zismann V."/>
            <person name="Iobst S."/>
            <person name="de Vazeille A.R."/>
            <person name="Buell C.R."/>
            <person name="Ying K."/>
            <person name="Li Y."/>
            <person name="Lu T."/>
            <person name="Huang Y."/>
            <person name="Zhao Q."/>
            <person name="Feng Q."/>
            <person name="Zhang L."/>
            <person name="Zhu J."/>
            <person name="Weng Q."/>
            <person name="Mu J."/>
            <person name="Lu Y."/>
            <person name="Fan D."/>
            <person name="Liu Y."/>
            <person name="Guan J."/>
            <person name="Zhang Y."/>
            <person name="Yu S."/>
            <person name="Liu X."/>
            <person name="Zhang Y."/>
            <person name="Hong G."/>
            <person name="Han B."/>
            <person name="Choisne N."/>
            <person name="Demange N."/>
            <person name="Orjeda G."/>
            <person name="Samain S."/>
            <person name="Cattolico L."/>
            <person name="Pelletier E."/>
            <person name="Couloux A."/>
            <person name="Segurens B."/>
            <person name="Wincker P."/>
            <person name="D'Hont A."/>
            <person name="Scarpelli C."/>
            <person name="Weissenbach J."/>
            <person name="Salanoubat M."/>
            <person name="Quetier F."/>
            <person name="Yu Y."/>
            <person name="Kim H.R."/>
            <person name="Rambo T."/>
            <person name="Currie J."/>
            <person name="Collura K."/>
            <person name="Luo M."/>
            <person name="Yang T."/>
            <person name="Ammiraju J.S.S."/>
            <person name="Engler F."/>
            <person name="Soderlund C."/>
            <person name="Wing R.A."/>
            <person name="Palmer L.E."/>
            <person name="de la Bastide M."/>
            <person name="Spiegel L."/>
            <person name="Nascimento L."/>
            <person name="Zutavern T."/>
            <person name="O'Shaughnessy A."/>
            <person name="Dike S."/>
            <person name="Dedhia N."/>
            <person name="Preston R."/>
            <person name="Balija V."/>
            <person name="McCombie W.R."/>
            <person name="Chow T."/>
            <person name="Chen H."/>
            <person name="Chung M."/>
            <person name="Chen C."/>
            <person name="Shaw J."/>
            <person name="Wu H."/>
            <person name="Hsiao K."/>
            <person name="Chao Y."/>
            <person name="Chu M."/>
            <person name="Cheng C."/>
            <person name="Hour A."/>
            <person name="Lee P."/>
            <person name="Lin S."/>
            <person name="Lin Y."/>
            <person name="Liou J."/>
            <person name="Liu S."/>
            <person name="Hsing Y."/>
            <person name="Raghuvanshi S."/>
            <person name="Mohanty A."/>
            <person name="Bharti A.K."/>
            <person name="Gaur A."/>
            <person name="Gupta V."/>
            <person name="Kumar D."/>
            <person name="Ravi V."/>
            <person name="Vij S."/>
            <person name="Kapur A."/>
            <person name="Khurana P."/>
            <person name="Khurana P."/>
            <person name="Khurana J.P."/>
            <person name="Tyagi A.K."/>
            <person name="Gaikwad K."/>
            <person name="Singh A."/>
            <person name="Dalal V."/>
            <person name="Srivastava S."/>
            <person name="Dixit A."/>
            <person name="Pal A.K."/>
            <person name="Ghazi I.A."/>
            <person name="Yadav M."/>
            <person name="Pandit A."/>
            <person name="Bhargava A."/>
            <person name="Sureshbabu K."/>
            <person name="Batra K."/>
            <person name="Sharma T.R."/>
            <person name="Mohapatra T."/>
            <person name="Singh N.K."/>
            <person name="Messing J."/>
            <person name="Nelson A.B."/>
            <person name="Fuks G."/>
            <person name="Kavchok S."/>
            <person name="Keizer G."/>
            <person name="Linton E."/>
            <person name="Llaca V."/>
            <person name="Song R."/>
            <person name="Tanyolac B."/>
            <person name="Young S."/>
            <person name="Ho-Il K."/>
            <person name="Hahn J.H."/>
            <person name="Sangsakoo G."/>
            <person name="Vanavichit A."/>
            <person name="de Mattos Luiz.A.T."/>
            <person name="Zimmer P.D."/>
            <person name="Malone G."/>
            <person name="Dellagostin O."/>
            <person name="de Oliveira A.C."/>
            <person name="Bevan M."/>
            <person name="Bancroft I."/>
            <person name="Minx P."/>
            <person name="Cordum H."/>
            <person name="Wilson R."/>
            <person name="Cheng Z."/>
            <person name="Jin W."/>
            <person name="Jiang J."/>
            <person name="Leong S.A."/>
            <person name="Iwama H."/>
            <person name="Gojobori T."/>
            <person name="Itoh T."/>
            <person name="Niimura Y."/>
            <person name="Fujii Y."/>
            <person name="Habara T."/>
            <person name="Sakai H."/>
            <person name="Sato Y."/>
            <person name="Wilson G."/>
            <person name="Kumar K."/>
            <person name="McCouch S."/>
            <person name="Juretic N."/>
            <person name="Hoen D."/>
            <person name="Wright S."/>
            <person name="Bruskiewich R."/>
            <person name="Bureau T."/>
            <person name="Miyao A."/>
            <person name="Hirochika H."/>
            <person name="Nishikawa T."/>
            <person name="Kadowaki K."/>
            <person name="Sugiura M."/>
            <person name="Burr B."/>
            <person name="Sasaki T."/>
        </authorList>
    </citation>
    <scope>NUCLEOTIDE SEQUENCE [LARGE SCALE GENOMIC DNA]</scope>
    <source>
        <strain evidence="2">cv. Nipponbare</strain>
    </source>
</reference>